<keyword evidence="3" id="KW-0456">Lyase</keyword>
<protein>
    <submittedName>
        <fullName evidence="3">Lactoylglutathione lyase</fullName>
    </submittedName>
</protein>
<dbReference type="Proteomes" id="UP000471190">
    <property type="component" value="Unassembled WGS sequence"/>
</dbReference>
<reference evidence="3 4" key="1">
    <citation type="submission" date="2020-02" db="EMBL/GenBank/DDBJ databases">
        <title>Draft genome sequence of Rhizobium tropici.</title>
        <authorList>
            <person name="Khayi S."/>
            <person name="Jemo M."/>
        </authorList>
    </citation>
    <scope>NUCLEOTIDE SEQUENCE [LARGE SCALE GENOMIC DNA]</scope>
    <source>
        <strain evidence="3 4">A12</strain>
    </source>
</reference>
<dbReference type="Pfam" id="PF22677">
    <property type="entry name" value="Ble-like_N"/>
    <property type="match status" value="1"/>
</dbReference>
<dbReference type="InterPro" id="IPR029068">
    <property type="entry name" value="Glyas_Bleomycin-R_OHBP_Dase"/>
</dbReference>
<comment type="caution">
    <text evidence="3">The sequence shown here is derived from an EMBL/GenBank/DDBJ whole genome shotgun (WGS) entry which is preliminary data.</text>
</comment>
<dbReference type="Gene3D" id="3.10.180.10">
    <property type="entry name" value="2,3-Dihydroxybiphenyl 1,2-Dioxygenase, domain 1"/>
    <property type="match status" value="1"/>
</dbReference>
<evidence type="ECO:0000313" key="2">
    <source>
        <dbReference type="EMBL" id="MBB6493377.1"/>
    </source>
</evidence>
<evidence type="ECO:0000259" key="1">
    <source>
        <dbReference type="PROSITE" id="PS51819"/>
    </source>
</evidence>
<dbReference type="PANTHER" id="PTHR36503">
    <property type="entry name" value="BLR2520 PROTEIN"/>
    <property type="match status" value="1"/>
</dbReference>
<proteinExistence type="predicted"/>
<dbReference type="GO" id="GO:0016829">
    <property type="term" value="F:lyase activity"/>
    <property type="evidence" value="ECO:0007669"/>
    <property type="project" value="UniProtKB-KW"/>
</dbReference>
<accession>A0A6P1C580</accession>
<keyword evidence="5" id="KW-1185">Reference proteome</keyword>
<dbReference type="RefSeq" id="WP_015343218.1">
    <property type="nucleotide sequence ID" value="NZ_JAADZA010000009.1"/>
</dbReference>
<dbReference type="EMBL" id="JAADZA010000009">
    <property type="protein sequence ID" value="NEV11581.1"/>
    <property type="molecule type" value="Genomic_DNA"/>
</dbReference>
<sequence length="136" mass="14767">MTKMIFVNLPVTDLARSKAFYAALGFVNNAQFSDDSSACMVVSEAINVMLLTHEKWRGFTSRPIPPATSSEVMLAISCESRKAVDQMNDAAAAHGGQADINPKQDLGFLYNRNLADPDGHVWEAVWMDPSAMSAGN</sequence>
<organism evidence="3 4">
    <name type="scientific">Rhizobium tropici</name>
    <dbReference type="NCBI Taxonomy" id="398"/>
    <lineage>
        <taxon>Bacteria</taxon>
        <taxon>Pseudomonadati</taxon>
        <taxon>Pseudomonadota</taxon>
        <taxon>Alphaproteobacteria</taxon>
        <taxon>Hyphomicrobiales</taxon>
        <taxon>Rhizobiaceae</taxon>
        <taxon>Rhizobium/Agrobacterium group</taxon>
        <taxon>Rhizobium</taxon>
    </lineage>
</organism>
<evidence type="ECO:0000313" key="3">
    <source>
        <dbReference type="EMBL" id="NEV11581.1"/>
    </source>
</evidence>
<name>A0A6P1C580_RHITR</name>
<evidence type="ECO:0000313" key="4">
    <source>
        <dbReference type="Proteomes" id="UP000471190"/>
    </source>
</evidence>
<dbReference type="EMBL" id="JACHBF010000010">
    <property type="protein sequence ID" value="MBB6493377.1"/>
    <property type="molecule type" value="Genomic_DNA"/>
</dbReference>
<dbReference type="Proteomes" id="UP000526625">
    <property type="component" value="Unassembled WGS sequence"/>
</dbReference>
<dbReference type="AlphaFoldDB" id="A0A6P1C580"/>
<dbReference type="InterPro" id="IPR053863">
    <property type="entry name" value="Glyoxy/Ble-like_N"/>
</dbReference>
<feature type="domain" description="VOC" evidence="1">
    <location>
        <begin position="3"/>
        <end position="127"/>
    </location>
</feature>
<evidence type="ECO:0000313" key="5">
    <source>
        <dbReference type="Proteomes" id="UP000526625"/>
    </source>
</evidence>
<dbReference type="PANTHER" id="PTHR36503:SF2">
    <property type="entry name" value="BLR2408 PROTEIN"/>
    <property type="match status" value="1"/>
</dbReference>
<gene>
    <name evidence="2" type="ORF">GGD45_003803</name>
    <name evidence="3" type="ORF">GXW80_11310</name>
</gene>
<reference evidence="2 5" key="2">
    <citation type="submission" date="2020-08" db="EMBL/GenBank/DDBJ databases">
        <title>Genomic Encyclopedia of Type Strains, Phase IV (KMG-V): Genome sequencing to study the core and pangenomes of soil and plant-associated prokaryotes.</title>
        <authorList>
            <person name="Whitman W."/>
        </authorList>
    </citation>
    <scope>NUCLEOTIDE SEQUENCE [LARGE SCALE GENOMIC DNA]</scope>
    <source>
        <strain evidence="2 5">SEMIA 4059</strain>
    </source>
</reference>
<dbReference type="InterPro" id="IPR037523">
    <property type="entry name" value="VOC_core"/>
</dbReference>
<dbReference type="PROSITE" id="PS51819">
    <property type="entry name" value="VOC"/>
    <property type="match status" value="1"/>
</dbReference>
<dbReference type="SUPFAM" id="SSF54593">
    <property type="entry name" value="Glyoxalase/Bleomycin resistance protein/Dihydroxybiphenyl dioxygenase"/>
    <property type="match status" value="1"/>
</dbReference>